<proteinExistence type="inferred from homology"/>
<comment type="cofactor">
    <cofactor evidence="1">
        <name>Mg(2+)</name>
        <dbReference type="ChEBI" id="CHEBI:18420"/>
    </cofactor>
</comment>
<dbReference type="InterPro" id="IPR015797">
    <property type="entry name" value="NUDIX_hydrolase-like_dom_sf"/>
</dbReference>
<dbReference type="PANTHER" id="PTHR43046:SF14">
    <property type="entry name" value="MUTT_NUDIX FAMILY PROTEIN"/>
    <property type="match status" value="1"/>
</dbReference>
<dbReference type="EMBL" id="CP041692">
    <property type="protein sequence ID" value="QDP98937.1"/>
    <property type="molecule type" value="Genomic_DNA"/>
</dbReference>
<dbReference type="Gene3D" id="3.90.79.10">
    <property type="entry name" value="Nucleoside Triphosphate Pyrophosphohydrolase"/>
    <property type="match status" value="1"/>
</dbReference>
<evidence type="ECO:0000256" key="4">
    <source>
        <dbReference type="RuleBase" id="RU003476"/>
    </source>
</evidence>
<name>A0A516Q667_9ACTN</name>
<evidence type="ECO:0000256" key="3">
    <source>
        <dbReference type="ARBA" id="ARBA00022801"/>
    </source>
</evidence>
<dbReference type="PRINTS" id="PR00502">
    <property type="entry name" value="NUDIXFAMILY"/>
</dbReference>
<evidence type="ECO:0000256" key="1">
    <source>
        <dbReference type="ARBA" id="ARBA00001946"/>
    </source>
</evidence>
<dbReference type="SUPFAM" id="SSF55811">
    <property type="entry name" value="Nudix"/>
    <property type="match status" value="1"/>
</dbReference>
<evidence type="ECO:0000256" key="2">
    <source>
        <dbReference type="ARBA" id="ARBA00005582"/>
    </source>
</evidence>
<evidence type="ECO:0000259" key="5">
    <source>
        <dbReference type="PROSITE" id="PS51462"/>
    </source>
</evidence>
<sequence length="165" mass="18047">MVVGGVIRRDDTILLVHEHTLGGEGPDQWVLPGGRLERGELLDAAVKREVEEETGLTVISVGSLAFGSQHYAPGRDQPLLFLAFNVVVDPVSGDRFEPNDPDDLIIEARFVPIRDAIDLVLQAGVTPGSQSTSDFLRQDGNADPSIWLWDLNQSTDRPLSQVPIR</sequence>
<dbReference type="InterPro" id="IPR020476">
    <property type="entry name" value="Nudix_hydrolase"/>
</dbReference>
<dbReference type="PROSITE" id="PS00893">
    <property type="entry name" value="NUDIX_BOX"/>
    <property type="match status" value="1"/>
</dbReference>
<evidence type="ECO:0000313" key="7">
    <source>
        <dbReference type="Proteomes" id="UP000319263"/>
    </source>
</evidence>
<dbReference type="OrthoDB" id="3404294at2"/>
<organism evidence="6 7">
    <name type="scientific">Microlunatus elymi</name>
    <dbReference type="NCBI Taxonomy" id="2596828"/>
    <lineage>
        <taxon>Bacteria</taxon>
        <taxon>Bacillati</taxon>
        <taxon>Actinomycetota</taxon>
        <taxon>Actinomycetes</taxon>
        <taxon>Propionibacteriales</taxon>
        <taxon>Propionibacteriaceae</taxon>
        <taxon>Microlunatus</taxon>
    </lineage>
</organism>
<dbReference type="KEGG" id="mik:FOE78_19100"/>
<gene>
    <name evidence="6" type="ORF">FOE78_19100</name>
</gene>
<dbReference type="InterPro" id="IPR000086">
    <property type="entry name" value="NUDIX_hydrolase_dom"/>
</dbReference>
<evidence type="ECO:0000313" key="6">
    <source>
        <dbReference type="EMBL" id="QDP98937.1"/>
    </source>
</evidence>
<dbReference type="GO" id="GO:0016787">
    <property type="term" value="F:hydrolase activity"/>
    <property type="evidence" value="ECO:0007669"/>
    <property type="project" value="UniProtKB-KW"/>
</dbReference>
<keyword evidence="7" id="KW-1185">Reference proteome</keyword>
<dbReference type="AlphaFoldDB" id="A0A516Q667"/>
<feature type="domain" description="Nudix hydrolase" evidence="5">
    <location>
        <begin position="1"/>
        <end position="138"/>
    </location>
</feature>
<keyword evidence="3 4" id="KW-0378">Hydrolase</keyword>
<reference evidence="6 7" key="1">
    <citation type="submission" date="2019-07" db="EMBL/GenBank/DDBJ databases">
        <title>Microlunatus dokdonensis sp. nov. isolated from the rhizospheric soil of the wild plant Elymus tsukushiensis.</title>
        <authorList>
            <person name="Ghim S.-Y."/>
            <person name="Hwang Y.-J."/>
            <person name="Son J.-S."/>
            <person name="Shin J.-H."/>
        </authorList>
    </citation>
    <scope>NUCLEOTIDE SEQUENCE [LARGE SCALE GENOMIC DNA]</scope>
    <source>
        <strain evidence="6 7">KUDC0627</strain>
    </source>
</reference>
<dbReference type="InterPro" id="IPR020084">
    <property type="entry name" value="NUDIX_hydrolase_CS"/>
</dbReference>
<comment type="similarity">
    <text evidence="2 4">Belongs to the Nudix hydrolase family.</text>
</comment>
<protein>
    <submittedName>
        <fullName evidence="6">NUDIX hydrolase</fullName>
    </submittedName>
</protein>
<dbReference type="PANTHER" id="PTHR43046">
    <property type="entry name" value="GDP-MANNOSE MANNOSYL HYDROLASE"/>
    <property type="match status" value="1"/>
</dbReference>
<accession>A0A516Q667</accession>
<dbReference type="PROSITE" id="PS51462">
    <property type="entry name" value="NUDIX"/>
    <property type="match status" value="1"/>
</dbReference>
<dbReference type="Proteomes" id="UP000319263">
    <property type="component" value="Chromosome"/>
</dbReference>
<dbReference type="Pfam" id="PF00293">
    <property type="entry name" value="NUDIX"/>
    <property type="match status" value="1"/>
</dbReference>